<reference evidence="1 2" key="1">
    <citation type="submission" date="2015-06" db="EMBL/GenBank/DDBJ databases">
        <title>Comparative genome analysis of nirS-carrying Bradyrhizobium sp. strains.</title>
        <authorList>
            <person name="Ishii S."/>
            <person name="Jang J."/>
            <person name="Nishizawa T."/>
            <person name="Senoo K."/>
        </authorList>
    </citation>
    <scope>NUCLEOTIDE SEQUENCE [LARGE SCALE GENOMIC DNA]</scope>
    <source>
        <strain evidence="1 2">TSA1</strain>
    </source>
</reference>
<comment type="caution">
    <text evidence="1">The sequence shown here is derived from an EMBL/GenBank/DDBJ whole genome shotgun (WGS) entry which is preliminary data.</text>
</comment>
<name>A0A2M6UIZ3_9BRAD</name>
<dbReference type="AlphaFoldDB" id="A0A2M6UIZ3"/>
<gene>
    <name evidence="1" type="ORF">TSA1_30390</name>
</gene>
<organism evidence="1 2">
    <name type="scientific">Bradyrhizobium nitroreducens</name>
    <dbReference type="NCBI Taxonomy" id="709803"/>
    <lineage>
        <taxon>Bacteria</taxon>
        <taxon>Pseudomonadati</taxon>
        <taxon>Pseudomonadota</taxon>
        <taxon>Alphaproteobacteria</taxon>
        <taxon>Hyphomicrobiales</taxon>
        <taxon>Nitrobacteraceae</taxon>
        <taxon>Bradyrhizobium</taxon>
    </lineage>
</organism>
<dbReference type="Proteomes" id="UP000228930">
    <property type="component" value="Unassembled WGS sequence"/>
</dbReference>
<protein>
    <submittedName>
        <fullName evidence="1">Uncharacterized protein</fullName>
    </submittedName>
</protein>
<evidence type="ECO:0000313" key="2">
    <source>
        <dbReference type="Proteomes" id="UP000228930"/>
    </source>
</evidence>
<sequence length="68" mass="7794">MGTEYVFPRGYISSLAKYRGLFSVGLRIHHGIPTYPEFVVFWIALRWGRTKFASLQGRLEALGYAVIE</sequence>
<keyword evidence="2" id="KW-1185">Reference proteome</keyword>
<proteinExistence type="predicted"/>
<evidence type="ECO:0000313" key="1">
    <source>
        <dbReference type="EMBL" id="PIT04583.1"/>
    </source>
</evidence>
<accession>A0A2M6UIZ3</accession>
<dbReference type="EMBL" id="LFJC01000003">
    <property type="protein sequence ID" value="PIT04583.1"/>
    <property type="molecule type" value="Genomic_DNA"/>
</dbReference>